<evidence type="ECO:0000313" key="1">
    <source>
        <dbReference type="EMBL" id="MDU0365724.1"/>
    </source>
</evidence>
<name>A0ABU3T2X0_9MICO</name>
<proteinExistence type="predicted"/>
<reference evidence="1 2" key="1">
    <citation type="submission" date="2023-09" db="EMBL/GenBank/DDBJ databases">
        <title>Microbacterium fusihabitans sp. nov., Microbacterium phycihabitans sp. nov., and Microbacterium cervinum sp. nov., isolated from dried seaweeds of beach.</title>
        <authorList>
            <person name="Lee S.D."/>
        </authorList>
    </citation>
    <scope>NUCLEOTIDE SEQUENCE [LARGE SCALE GENOMIC DNA]</scope>
    <source>
        <strain evidence="1 2">KSW4-17</strain>
    </source>
</reference>
<sequence length="172" mass="16948">MTELITDHSTANAGMDRRTVIKAAAWTVPAIAIAVAAPRAAASTSDVGAYSLSGSCGAPGIQGPGFVLVASATAPVPTGTTVLISGTGVSSIGVFSSTPSGMTTQTRLSGTATQFTLTADLPAGTAISFRTTLSTSARWTLNALTTLPEGYTATGAKSDAVVTSSLTGCSTS</sequence>
<dbReference type="PROSITE" id="PS51318">
    <property type="entry name" value="TAT"/>
    <property type="match status" value="1"/>
</dbReference>
<keyword evidence="2" id="KW-1185">Reference proteome</keyword>
<accession>A0ABU3T2X0</accession>
<organism evidence="1 2">
    <name type="scientific">Microbacterium galbum</name>
    <dbReference type="NCBI Taxonomy" id="3075994"/>
    <lineage>
        <taxon>Bacteria</taxon>
        <taxon>Bacillati</taxon>
        <taxon>Actinomycetota</taxon>
        <taxon>Actinomycetes</taxon>
        <taxon>Micrococcales</taxon>
        <taxon>Microbacteriaceae</taxon>
        <taxon>Microbacterium</taxon>
    </lineage>
</organism>
<dbReference type="InterPro" id="IPR006311">
    <property type="entry name" value="TAT_signal"/>
</dbReference>
<dbReference type="EMBL" id="JAWDIS010000001">
    <property type="protein sequence ID" value="MDU0365724.1"/>
    <property type="molecule type" value="Genomic_DNA"/>
</dbReference>
<gene>
    <name evidence="1" type="ORF">RWH45_00775</name>
</gene>
<protein>
    <submittedName>
        <fullName evidence="1">Uncharacterized protein</fullName>
    </submittedName>
</protein>
<dbReference type="RefSeq" id="WP_315993032.1">
    <property type="nucleotide sequence ID" value="NZ_JAWDIS010000001.1"/>
</dbReference>
<dbReference type="Proteomes" id="UP001263371">
    <property type="component" value="Unassembled WGS sequence"/>
</dbReference>
<comment type="caution">
    <text evidence="1">The sequence shown here is derived from an EMBL/GenBank/DDBJ whole genome shotgun (WGS) entry which is preliminary data.</text>
</comment>
<evidence type="ECO:0000313" key="2">
    <source>
        <dbReference type="Proteomes" id="UP001263371"/>
    </source>
</evidence>